<evidence type="ECO:0000313" key="2">
    <source>
        <dbReference type="Proteomes" id="UP001497700"/>
    </source>
</evidence>
<accession>A0ACB9ZAA0</accession>
<dbReference type="EMBL" id="MU393436">
    <property type="protein sequence ID" value="KAI4868657.1"/>
    <property type="molecule type" value="Genomic_DNA"/>
</dbReference>
<dbReference type="Proteomes" id="UP001497700">
    <property type="component" value="Unassembled WGS sequence"/>
</dbReference>
<sequence>MVNGLERLERFFGASRRRDKEREVRYRDTPAASPQSQLDNGPHFPSPSFMRPTSIHMKPREEQFSWAKAVKDRSQSLPDPQYSPRRRSSIGSTTNHRQQSSDSARMLSLSIRPANDPLNGQRLSRFRFPENENVNQGGDVNEHTNGEIPAGNMLDWRPQRLSSLFNTLGLDTSIDDRLARSAEAGVEPLVLKPSPLLTTPPSPKTRADSIIQRRLSSRASAEIPARKLALLPRQNLLSSVAKSYPDSPPASDGEDDDFRDPFNPASHKGLAPPIEFTPRPSIESKCRDSTEARSRRVHSIRESWGAGPQDYVVMRATSEGEDQHIVRPQSLRKSMSESSLFTIRSTLMGLPESDQGIAEPTLDDFYALDDEDVAESLPATPEPDTTDVPPTPPPKDSPETIIGRSRSTRHAPIAPTAAVNSSSGELTPPCTPTDSQFLALTYSPSHASGALGAIWAANIAKTYNFDLVYVISLWPNGEGISSDPSRRSSSRSSTPRGRHKERSTDDIAARCAIVANPKSKMTGRLLAGYGLDKFGSPFRVHAQFHTKMLGSSGWQEYRDELASSSMISRGWTCSFYSDYMPTISNKADQGLETQGGTANRGIVFAAYTRKTTKSAIPVRSSPKQTAVLGKLLYDAQTLVDALVHGV</sequence>
<reference evidence="1 2" key="1">
    <citation type="journal article" date="2022" name="New Phytol.">
        <title>Ecological generalism drives hyperdiversity of secondary metabolite gene clusters in xylarialean endophytes.</title>
        <authorList>
            <person name="Franco M.E.E."/>
            <person name="Wisecaver J.H."/>
            <person name="Arnold A.E."/>
            <person name="Ju Y.M."/>
            <person name="Slot J.C."/>
            <person name="Ahrendt S."/>
            <person name="Moore L.P."/>
            <person name="Eastman K.E."/>
            <person name="Scott K."/>
            <person name="Konkel Z."/>
            <person name="Mondo S.J."/>
            <person name="Kuo A."/>
            <person name="Hayes R.D."/>
            <person name="Haridas S."/>
            <person name="Andreopoulos B."/>
            <person name="Riley R."/>
            <person name="LaButti K."/>
            <person name="Pangilinan J."/>
            <person name="Lipzen A."/>
            <person name="Amirebrahimi M."/>
            <person name="Yan J."/>
            <person name="Adam C."/>
            <person name="Keymanesh K."/>
            <person name="Ng V."/>
            <person name="Louie K."/>
            <person name="Northen T."/>
            <person name="Drula E."/>
            <person name="Henrissat B."/>
            <person name="Hsieh H.M."/>
            <person name="Youens-Clark K."/>
            <person name="Lutzoni F."/>
            <person name="Miadlikowska J."/>
            <person name="Eastwood D.C."/>
            <person name="Hamelin R.C."/>
            <person name="Grigoriev I.V."/>
            <person name="U'Ren J.M."/>
        </authorList>
    </citation>
    <scope>NUCLEOTIDE SEQUENCE [LARGE SCALE GENOMIC DNA]</scope>
    <source>
        <strain evidence="1 2">CBS 119005</strain>
    </source>
</reference>
<gene>
    <name evidence="1" type="ORF">F4820DRAFT_101152</name>
</gene>
<proteinExistence type="predicted"/>
<name>A0ACB9ZAA0_9PEZI</name>
<comment type="caution">
    <text evidence="1">The sequence shown here is derived from an EMBL/GenBank/DDBJ whole genome shotgun (WGS) entry which is preliminary data.</text>
</comment>
<keyword evidence="2" id="KW-1185">Reference proteome</keyword>
<evidence type="ECO:0000313" key="1">
    <source>
        <dbReference type="EMBL" id="KAI4868657.1"/>
    </source>
</evidence>
<organism evidence="1 2">
    <name type="scientific">Hypoxylon rubiginosum</name>
    <dbReference type="NCBI Taxonomy" id="110542"/>
    <lineage>
        <taxon>Eukaryota</taxon>
        <taxon>Fungi</taxon>
        <taxon>Dikarya</taxon>
        <taxon>Ascomycota</taxon>
        <taxon>Pezizomycotina</taxon>
        <taxon>Sordariomycetes</taxon>
        <taxon>Xylariomycetidae</taxon>
        <taxon>Xylariales</taxon>
        <taxon>Hypoxylaceae</taxon>
        <taxon>Hypoxylon</taxon>
    </lineage>
</organism>
<protein>
    <submittedName>
        <fullName evidence="1">Uncharacterized protein</fullName>
    </submittedName>
</protein>